<evidence type="ECO:0000313" key="2">
    <source>
        <dbReference type="Proteomes" id="UP000011116"/>
    </source>
</evidence>
<organism evidence="1 2">
    <name type="scientific">Hordeum vulgare subsp. vulgare</name>
    <name type="common">Domesticated barley</name>
    <dbReference type="NCBI Taxonomy" id="112509"/>
    <lineage>
        <taxon>Eukaryota</taxon>
        <taxon>Viridiplantae</taxon>
        <taxon>Streptophyta</taxon>
        <taxon>Embryophyta</taxon>
        <taxon>Tracheophyta</taxon>
        <taxon>Spermatophyta</taxon>
        <taxon>Magnoliopsida</taxon>
        <taxon>Liliopsida</taxon>
        <taxon>Poales</taxon>
        <taxon>Poaceae</taxon>
        <taxon>BOP clade</taxon>
        <taxon>Pooideae</taxon>
        <taxon>Triticodae</taxon>
        <taxon>Triticeae</taxon>
        <taxon>Hordeinae</taxon>
        <taxon>Hordeum</taxon>
    </lineage>
</organism>
<evidence type="ECO:0000313" key="1">
    <source>
        <dbReference type="EnsemblPlants" id="HORVU.MOREX.r3.6HG0621020.1"/>
    </source>
</evidence>
<reference evidence="2" key="1">
    <citation type="journal article" date="2012" name="Nature">
        <title>A physical, genetic and functional sequence assembly of the barley genome.</title>
        <authorList>
            <consortium name="The International Barley Genome Sequencing Consortium"/>
            <person name="Mayer K.F."/>
            <person name="Waugh R."/>
            <person name="Brown J.W."/>
            <person name="Schulman A."/>
            <person name="Langridge P."/>
            <person name="Platzer M."/>
            <person name="Fincher G.B."/>
            <person name="Muehlbauer G.J."/>
            <person name="Sato K."/>
            <person name="Close T.J."/>
            <person name="Wise R.P."/>
            <person name="Stein N."/>
        </authorList>
    </citation>
    <scope>NUCLEOTIDE SEQUENCE [LARGE SCALE GENOMIC DNA]</scope>
    <source>
        <strain evidence="2">cv. Morex</strain>
    </source>
</reference>
<reference evidence="1" key="3">
    <citation type="submission" date="2022-01" db="UniProtKB">
        <authorList>
            <consortium name="EnsemblPlants"/>
        </authorList>
    </citation>
    <scope>IDENTIFICATION</scope>
    <source>
        <strain evidence="1">subsp. vulgare</strain>
    </source>
</reference>
<keyword evidence="2" id="KW-1185">Reference proteome</keyword>
<protein>
    <submittedName>
        <fullName evidence="1">Uncharacterized protein</fullName>
    </submittedName>
</protein>
<sequence length="288" mass="32986">MMGDDLLMFDNDLSGADTGDASSWVNERHNDCINDSKQLFQTAEDHVPVFYELGENDSKQLSQSAEGHMPVFDELDENDLMRQLFTENPQELACYAKNHVPMYDYHDYGPDRLRKIQFTLAHSHRYARQGLDMLEHAVMLLTELQTSIKSDHVSKAQLEGIVQWAEQMGAYAEVLDDYCDDVHEFALYLINFDLDGAMFARHELLDAVADQLLTVERQMRAQVMEELGNMKQRQLWYQESLKFLHPGFRNVEAEQQVNSSSAQSADDQVNVQGNSGETNAVLEQKLQN</sequence>
<name>A0A8I6YFW2_HORVV</name>
<dbReference type="Proteomes" id="UP000011116">
    <property type="component" value="Chromosome 6H"/>
</dbReference>
<dbReference type="Gramene" id="HORVU.MOREX.r3.6HG0621020.1">
    <property type="protein sequence ID" value="HORVU.MOREX.r3.6HG0621020.1"/>
    <property type="gene ID" value="HORVU.MOREX.r3.6HG0621020"/>
</dbReference>
<proteinExistence type="predicted"/>
<dbReference type="Gramene" id="HORVU.MOREX.r2.6HG0515170.1">
    <property type="protein sequence ID" value="HORVU.MOREX.r2.6HG0515170.1"/>
    <property type="gene ID" value="HORVU.MOREX.r2.6HG0515170"/>
</dbReference>
<dbReference type="EnsemblPlants" id="HORVU.MOREX.r3.6HG0621020.1">
    <property type="protein sequence ID" value="HORVU.MOREX.r3.6HG0621020.1"/>
    <property type="gene ID" value="HORVU.MOREX.r3.6HG0621020"/>
</dbReference>
<accession>A0A8I6YFW2</accession>
<dbReference type="AlphaFoldDB" id="A0A8I6YFW2"/>
<reference evidence="1" key="2">
    <citation type="submission" date="2020-10" db="EMBL/GenBank/DDBJ databases">
        <authorList>
            <person name="Scholz U."/>
            <person name="Mascher M."/>
            <person name="Fiebig A."/>
        </authorList>
    </citation>
    <scope>NUCLEOTIDE SEQUENCE [LARGE SCALE GENOMIC DNA]</scope>
    <source>
        <strain evidence="1">cv. Morex</strain>
    </source>
</reference>